<feature type="signal peptide" evidence="1">
    <location>
        <begin position="1"/>
        <end position="21"/>
    </location>
</feature>
<dbReference type="Proteomes" id="UP000061348">
    <property type="component" value="Unassembled WGS sequence"/>
</dbReference>
<name>A0A109L856_PSEFL</name>
<dbReference type="PATRIC" id="fig|294.192.peg.2856"/>
<evidence type="ECO:0000313" key="5">
    <source>
        <dbReference type="Proteomes" id="UP000061348"/>
    </source>
</evidence>
<evidence type="ECO:0000313" key="7">
    <source>
        <dbReference type="Proteomes" id="UP000239731"/>
    </source>
</evidence>
<evidence type="ECO:0000313" key="3">
    <source>
        <dbReference type="EMBL" id="KWV86688.1"/>
    </source>
</evidence>
<accession>A0A109L856</accession>
<proteinExistence type="predicted"/>
<keyword evidence="1" id="KW-0732">Signal</keyword>
<dbReference type="EMBL" id="LCYC01000008">
    <property type="protein sequence ID" value="KWV82800.1"/>
    <property type="molecule type" value="Genomic_DNA"/>
</dbReference>
<evidence type="ECO:0000313" key="6">
    <source>
        <dbReference type="Proteomes" id="UP000063434"/>
    </source>
</evidence>
<dbReference type="GeneID" id="86980564"/>
<sequence length="108" mass="11658">MNIKRQTGIVTLWVIATLTTAGCTAPSNSTAQPAGTLRVENQMAGEYTLVVIHGTEQHRITKGESKDLTIDGKEVLLSRLNSQGTITQIALNVHSESKCPVTQCLLVR</sequence>
<dbReference type="EMBL" id="LCYA01000092">
    <property type="protein sequence ID" value="KWV86688.1"/>
    <property type="molecule type" value="Genomic_DNA"/>
</dbReference>
<reference evidence="5 6" key="1">
    <citation type="submission" date="2015-05" db="EMBL/GenBank/DDBJ databases">
        <title>A genomic and transcriptomic approach to investigate the blue pigment phenotype in Pseudomonas fluorescens.</title>
        <authorList>
            <person name="Andreani N.A."/>
            <person name="Cardazzo B."/>
        </authorList>
    </citation>
    <scope>NUCLEOTIDE SEQUENCE [LARGE SCALE GENOMIC DNA]</scope>
    <source>
        <strain evidence="3 5">Ps_22</strain>
        <strain evidence="2 6">Ps_40</strain>
    </source>
</reference>
<organism evidence="2 6">
    <name type="scientific">Pseudomonas fluorescens</name>
    <dbReference type="NCBI Taxonomy" id="294"/>
    <lineage>
        <taxon>Bacteria</taxon>
        <taxon>Pseudomonadati</taxon>
        <taxon>Pseudomonadota</taxon>
        <taxon>Gammaproteobacteria</taxon>
        <taxon>Pseudomonadales</taxon>
        <taxon>Pseudomonadaceae</taxon>
        <taxon>Pseudomonas</taxon>
    </lineage>
</organism>
<dbReference type="PROSITE" id="PS51257">
    <property type="entry name" value="PROKAR_LIPOPROTEIN"/>
    <property type="match status" value="1"/>
</dbReference>
<feature type="chain" id="PRO_5014244100" description="Lipoprotein" evidence="1">
    <location>
        <begin position="22"/>
        <end position="108"/>
    </location>
</feature>
<dbReference type="EMBL" id="PVUH01000005">
    <property type="protein sequence ID" value="PRW93299.1"/>
    <property type="molecule type" value="Genomic_DNA"/>
</dbReference>
<evidence type="ECO:0000313" key="4">
    <source>
        <dbReference type="EMBL" id="PRW93299.1"/>
    </source>
</evidence>
<dbReference type="RefSeq" id="WP_054896399.1">
    <property type="nucleotide sequence ID" value="NZ_LCYA01000092.1"/>
</dbReference>
<protein>
    <recommendedName>
        <fullName evidence="8">Lipoprotein</fullName>
    </recommendedName>
</protein>
<comment type="caution">
    <text evidence="2">The sequence shown here is derived from an EMBL/GenBank/DDBJ whole genome shotgun (WGS) entry which is preliminary data.</text>
</comment>
<evidence type="ECO:0008006" key="8">
    <source>
        <dbReference type="Google" id="ProtNLM"/>
    </source>
</evidence>
<reference evidence="4 7" key="2">
    <citation type="submission" date="2018-03" db="EMBL/GenBank/DDBJ databases">
        <title>Blue discolouration in mozzarella cheese caused by Pseudomonas fluorescens.</title>
        <authorList>
            <person name="Chiesa F."/>
            <person name="Dalmasso A."/>
            <person name="Lomonaco S."/>
        </authorList>
    </citation>
    <scope>NUCLEOTIDE SEQUENCE [LARGE SCALE GENOMIC DNA]</scope>
    <source>
        <strain evidence="4 7">11293</strain>
    </source>
</reference>
<dbReference type="AlphaFoldDB" id="A0A109L856"/>
<gene>
    <name evidence="4" type="ORF">C7A10_09010</name>
    <name evidence="2" type="ORF">PFL603g_00953</name>
    <name evidence="3" type="ORF">PFLmoz3_03772</name>
</gene>
<dbReference type="Proteomes" id="UP000063434">
    <property type="component" value="Unassembled WGS sequence"/>
</dbReference>
<dbReference type="Proteomes" id="UP000239731">
    <property type="component" value="Unassembled WGS sequence"/>
</dbReference>
<evidence type="ECO:0000256" key="1">
    <source>
        <dbReference type="SAM" id="SignalP"/>
    </source>
</evidence>
<evidence type="ECO:0000313" key="2">
    <source>
        <dbReference type="EMBL" id="KWV82800.1"/>
    </source>
</evidence>